<keyword evidence="4 8" id="KW-0479">Metal-binding</keyword>
<evidence type="ECO:0000313" key="11">
    <source>
        <dbReference type="EMBL" id="KAG9450880.1"/>
    </source>
</evidence>
<proteinExistence type="inferred from homology"/>
<dbReference type="Pfam" id="PF00067">
    <property type="entry name" value="p450"/>
    <property type="match status" value="1"/>
</dbReference>
<feature type="binding site" description="axial binding residue" evidence="8">
    <location>
        <position position="455"/>
    </location>
    <ligand>
        <name>heme</name>
        <dbReference type="ChEBI" id="CHEBI:30413"/>
    </ligand>
    <ligandPart>
        <name>Fe</name>
        <dbReference type="ChEBI" id="CHEBI:18248"/>
    </ligandPart>
</feature>
<keyword evidence="9" id="KW-0503">Monooxygenase</keyword>
<dbReference type="InterPro" id="IPR008069">
    <property type="entry name" value="Cyt_P450_E_grp-I_CYP2D-like"/>
</dbReference>
<dbReference type="PRINTS" id="PR00463">
    <property type="entry name" value="EP450I"/>
</dbReference>
<comment type="similarity">
    <text evidence="2 9">Belongs to the cytochrome P450 family.</text>
</comment>
<evidence type="ECO:0000256" key="7">
    <source>
        <dbReference type="ARBA" id="ARBA00023136"/>
    </source>
</evidence>
<keyword evidence="12" id="KW-1185">Reference proteome</keyword>
<dbReference type="InterPro" id="IPR036396">
    <property type="entry name" value="Cyt_P450_sf"/>
</dbReference>
<evidence type="ECO:0000256" key="9">
    <source>
        <dbReference type="RuleBase" id="RU000461"/>
    </source>
</evidence>
<dbReference type="PANTHER" id="PTHR47944">
    <property type="entry name" value="CYTOCHROME P450 98A9"/>
    <property type="match status" value="1"/>
</dbReference>
<keyword evidence="5 9" id="KW-0560">Oxidoreductase</keyword>
<name>A0AAV7ES08_ARIFI</name>
<keyword evidence="7 10" id="KW-0472">Membrane</keyword>
<evidence type="ECO:0000256" key="5">
    <source>
        <dbReference type="ARBA" id="ARBA00023002"/>
    </source>
</evidence>
<evidence type="ECO:0000256" key="8">
    <source>
        <dbReference type="PIRSR" id="PIRSR602401-1"/>
    </source>
</evidence>
<evidence type="ECO:0000256" key="4">
    <source>
        <dbReference type="ARBA" id="ARBA00022723"/>
    </source>
</evidence>
<evidence type="ECO:0000256" key="3">
    <source>
        <dbReference type="ARBA" id="ARBA00022617"/>
    </source>
</evidence>
<dbReference type="GO" id="GO:0016712">
    <property type="term" value="F:oxidoreductase activity, acting on paired donors, with incorporation or reduction of molecular oxygen, reduced flavin or flavoprotein as one donor, and incorporation of one atom of oxygen"/>
    <property type="evidence" value="ECO:0007669"/>
    <property type="project" value="InterPro"/>
</dbReference>
<feature type="transmembrane region" description="Helical" evidence="10">
    <location>
        <begin position="6"/>
        <end position="27"/>
    </location>
</feature>
<evidence type="ECO:0000313" key="12">
    <source>
        <dbReference type="Proteomes" id="UP000825729"/>
    </source>
</evidence>
<dbReference type="AlphaFoldDB" id="A0AAV7ES08"/>
<dbReference type="Proteomes" id="UP000825729">
    <property type="component" value="Unassembled WGS sequence"/>
</dbReference>
<dbReference type="PANTHER" id="PTHR47944:SF4">
    <property type="entry name" value="OS09G0441700 PROTEIN"/>
    <property type="match status" value="1"/>
</dbReference>
<dbReference type="InterPro" id="IPR017972">
    <property type="entry name" value="Cyt_P450_CS"/>
</dbReference>
<sequence>MDGSLGVALGVTIFLGSTTLIIFLLIFSNRSKKHPWPPGPPKLPMIGNLHQLQKGGPLVHITLAEMAKQYGKIMTVWFGNKPTIVVSDYGSVWEVLVTKSSDFASRSMPYRSKFTTAGWRTLSTFDFSDAWFNLRKGAQCSFFHPANVSGQSPLQESDVEQLIRSIEEEANGNINGVVRPLPDIRKSVIRLIARLCFGPDFRDEKFVEAMDVMIEETILQTSLSVLGDIFPVLQHIPGFKKPFREIIKVKRRIEELIRPCIDRYSSSSSSKENNYYYYLQFLLSRGFPLEVVIFNIYEMFLLAVDSTSLTIAWALAFLIHEKQIQDKLYKELISREYGKEGGLRLEQVSKMKYLHGVVKESARLRPIAPLGIPHKAVKDTTLMGKRIEAGTTVMVNLYAVLHDPAVWKEPDRFHPERFLENNINGGEGEGVWKEDVAATAMEKSFLPFGAGRRICAGMELAKPHVALTLGNLVKAFEWSSAIEGEFPDLSEDSTFVLGMKTPLLARVAPRHA</sequence>
<keyword evidence="10" id="KW-1133">Transmembrane helix</keyword>
<gene>
    <name evidence="11" type="ORF">H6P81_010845</name>
</gene>
<protein>
    <recommendedName>
        <fullName evidence="13">Cytochrome P450</fullName>
    </recommendedName>
</protein>
<keyword evidence="3 8" id="KW-0349">Heme</keyword>
<comment type="caution">
    <text evidence="11">The sequence shown here is derived from an EMBL/GenBank/DDBJ whole genome shotgun (WGS) entry which is preliminary data.</text>
</comment>
<reference evidence="11 12" key="1">
    <citation type="submission" date="2021-07" db="EMBL/GenBank/DDBJ databases">
        <title>The Aristolochia fimbriata genome: insights into angiosperm evolution, floral development and chemical biosynthesis.</title>
        <authorList>
            <person name="Jiao Y."/>
        </authorList>
    </citation>
    <scope>NUCLEOTIDE SEQUENCE [LARGE SCALE GENOMIC DNA]</scope>
    <source>
        <strain evidence="11">IBCAS-2021</strain>
        <tissue evidence="11">Leaf</tissue>
    </source>
</reference>
<accession>A0AAV7ES08</accession>
<dbReference type="GO" id="GO:0044550">
    <property type="term" value="P:secondary metabolite biosynthetic process"/>
    <property type="evidence" value="ECO:0007669"/>
    <property type="project" value="UniProtKB-ARBA"/>
</dbReference>
<keyword evidence="6 8" id="KW-0408">Iron</keyword>
<dbReference type="InterPro" id="IPR001128">
    <property type="entry name" value="Cyt_P450"/>
</dbReference>
<comment type="cofactor">
    <cofactor evidence="8">
        <name>heme</name>
        <dbReference type="ChEBI" id="CHEBI:30413"/>
    </cofactor>
</comment>
<evidence type="ECO:0000256" key="6">
    <source>
        <dbReference type="ARBA" id="ARBA00023004"/>
    </source>
</evidence>
<dbReference type="SUPFAM" id="SSF48264">
    <property type="entry name" value="Cytochrome P450"/>
    <property type="match status" value="1"/>
</dbReference>
<evidence type="ECO:0000256" key="10">
    <source>
        <dbReference type="SAM" id="Phobius"/>
    </source>
</evidence>
<evidence type="ECO:0000256" key="1">
    <source>
        <dbReference type="ARBA" id="ARBA00004370"/>
    </source>
</evidence>
<evidence type="ECO:0000256" key="2">
    <source>
        <dbReference type="ARBA" id="ARBA00010617"/>
    </source>
</evidence>
<dbReference type="PRINTS" id="PR01686">
    <property type="entry name" value="EP450ICYP2D"/>
</dbReference>
<comment type="subcellular location">
    <subcellularLocation>
        <location evidence="1">Membrane</location>
    </subcellularLocation>
</comment>
<evidence type="ECO:0008006" key="13">
    <source>
        <dbReference type="Google" id="ProtNLM"/>
    </source>
</evidence>
<dbReference type="GO" id="GO:0005506">
    <property type="term" value="F:iron ion binding"/>
    <property type="evidence" value="ECO:0007669"/>
    <property type="project" value="InterPro"/>
</dbReference>
<dbReference type="InterPro" id="IPR002401">
    <property type="entry name" value="Cyt_P450_E_grp-I"/>
</dbReference>
<dbReference type="EMBL" id="JAINDJ010000004">
    <property type="protein sequence ID" value="KAG9450880.1"/>
    <property type="molecule type" value="Genomic_DNA"/>
</dbReference>
<dbReference type="GO" id="GO:0016020">
    <property type="term" value="C:membrane"/>
    <property type="evidence" value="ECO:0007669"/>
    <property type="project" value="UniProtKB-SubCell"/>
</dbReference>
<dbReference type="PRINTS" id="PR00385">
    <property type="entry name" value="P450"/>
</dbReference>
<keyword evidence="10" id="KW-0812">Transmembrane</keyword>
<organism evidence="11 12">
    <name type="scientific">Aristolochia fimbriata</name>
    <name type="common">White veined hardy Dutchman's pipe vine</name>
    <dbReference type="NCBI Taxonomy" id="158543"/>
    <lineage>
        <taxon>Eukaryota</taxon>
        <taxon>Viridiplantae</taxon>
        <taxon>Streptophyta</taxon>
        <taxon>Embryophyta</taxon>
        <taxon>Tracheophyta</taxon>
        <taxon>Spermatophyta</taxon>
        <taxon>Magnoliopsida</taxon>
        <taxon>Magnoliidae</taxon>
        <taxon>Piperales</taxon>
        <taxon>Aristolochiaceae</taxon>
        <taxon>Aristolochia</taxon>
    </lineage>
</organism>
<dbReference type="Gene3D" id="1.10.630.10">
    <property type="entry name" value="Cytochrome P450"/>
    <property type="match status" value="1"/>
</dbReference>
<dbReference type="GO" id="GO:0020037">
    <property type="term" value="F:heme binding"/>
    <property type="evidence" value="ECO:0007669"/>
    <property type="project" value="InterPro"/>
</dbReference>
<dbReference type="PROSITE" id="PS00086">
    <property type="entry name" value="CYTOCHROME_P450"/>
    <property type="match status" value="1"/>
</dbReference>